<keyword evidence="9" id="KW-0965">Cell junction</keyword>
<evidence type="ECO:0000256" key="17">
    <source>
        <dbReference type="SAM" id="Phobius"/>
    </source>
</evidence>
<dbReference type="Pfam" id="PF07686">
    <property type="entry name" value="V-set"/>
    <property type="match status" value="2"/>
</dbReference>
<dbReference type="PANTHER" id="PTHR47011">
    <property type="entry name" value="CD226 ANTIGEN"/>
    <property type="match status" value="1"/>
</dbReference>
<dbReference type="SUPFAM" id="SSF48726">
    <property type="entry name" value="Immunoglobulin"/>
    <property type="match status" value="2"/>
</dbReference>
<keyword evidence="6" id="KW-0732">Signal</keyword>
<feature type="domain" description="Ig-like" evidence="18">
    <location>
        <begin position="41"/>
        <end position="136"/>
    </location>
</feature>
<organism evidence="19 20">
    <name type="scientific">Aldrovandia affinis</name>
    <dbReference type="NCBI Taxonomy" id="143900"/>
    <lineage>
        <taxon>Eukaryota</taxon>
        <taxon>Metazoa</taxon>
        <taxon>Chordata</taxon>
        <taxon>Craniata</taxon>
        <taxon>Vertebrata</taxon>
        <taxon>Euteleostomi</taxon>
        <taxon>Actinopterygii</taxon>
        <taxon>Neopterygii</taxon>
        <taxon>Teleostei</taxon>
        <taxon>Notacanthiformes</taxon>
        <taxon>Halosauridae</taxon>
        <taxon>Aldrovandia</taxon>
    </lineage>
</organism>
<comment type="caution">
    <text evidence="19">The sequence shown here is derived from an EMBL/GenBank/DDBJ whole genome shotgun (WGS) entry which is preliminary data.</text>
</comment>
<keyword evidence="20" id="KW-1185">Reference proteome</keyword>
<evidence type="ECO:0000256" key="10">
    <source>
        <dbReference type="ARBA" id="ARBA00022989"/>
    </source>
</evidence>
<dbReference type="GO" id="GO:0007155">
    <property type="term" value="P:cell adhesion"/>
    <property type="evidence" value="ECO:0007669"/>
    <property type="project" value="UniProtKB-KW"/>
</dbReference>
<feature type="transmembrane region" description="Helical" evidence="17">
    <location>
        <begin position="256"/>
        <end position="281"/>
    </location>
</feature>
<sequence length="343" mass="38106">MEATQKDLWYFMVLAILLGVIKDAFLEKPADSIKKLDPRGMTLECVCPWGGNLSMIAWVKMPDKKPVAVYHPNHGIAIHDEYAGRVEFLRSSLMDGSISISNATAGDVGLYQCSVQTFPKGSWTKNILVEESVDLNLSTPVPMVVGKGDTFALRCNYVDDGSVYQVTFVKVVGRSVDTVALCSRVEGGFLGADYRERATVNCSDLLGASVQLTNVTEEDGGIYHCHFSGQAFGQATTVSLTVAGEDSVMSRHTHDIYMYIYIGGGVSGLVLIVVVTTSICWHKRKKRRAKFRAKLHPMQRRLLNNYEQAALYDRMNKRAVHQEDGEVYANIPRQPRQTTNRKT</sequence>
<feature type="transmembrane region" description="Helical" evidence="17">
    <location>
        <begin position="7"/>
        <end position="26"/>
    </location>
</feature>
<gene>
    <name evidence="19" type="ORF">AAFF_G00094320</name>
</gene>
<dbReference type="InterPro" id="IPR003599">
    <property type="entry name" value="Ig_sub"/>
</dbReference>
<dbReference type="GO" id="GO:0005912">
    <property type="term" value="C:adherens junction"/>
    <property type="evidence" value="ECO:0007669"/>
    <property type="project" value="UniProtKB-SubCell"/>
</dbReference>
<dbReference type="InterPro" id="IPR013783">
    <property type="entry name" value="Ig-like_fold"/>
</dbReference>
<evidence type="ECO:0000313" key="20">
    <source>
        <dbReference type="Proteomes" id="UP001221898"/>
    </source>
</evidence>
<dbReference type="SMART" id="SM00406">
    <property type="entry name" value="IGv"/>
    <property type="match status" value="2"/>
</dbReference>
<dbReference type="GO" id="GO:0050839">
    <property type="term" value="F:cell adhesion molecule binding"/>
    <property type="evidence" value="ECO:0007669"/>
    <property type="project" value="TreeGrafter"/>
</dbReference>
<evidence type="ECO:0000256" key="7">
    <source>
        <dbReference type="ARBA" id="ARBA00022737"/>
    </source>
</evidence>
<comment type="subunit">
    <text evidence="15">Cis- and trans-homodimer. Can form trans-heterodimers.</text>
</comment>
<keyword evidence="12" id="KW-1015">Disulfide bond</keyword>
<dbReference type="GO" id="GO:0009897">
    <property type="term" value="C:external side of plasma membrane"/>
    <property type="evidence" value="ECO:0007669"/>
    <property type="project" value="TreeGrafter"/>
</dbReference>
<protein>
    <recommendedName>
        <fullName evidence="18">Ig-like domain-containing protein</fullName>
    </recommendedName>
</protein>
<keyword evidence="7" id="KW-0677">Repeat</keyword>
<dbReference type="InterPro" id="IPR042842">
    <property type="entry name" value="CD226"/>
</dbReference>
<dbReference type="InterPro" id="IPR036179">
    <property type="entry name" value="Ig-like_dom_sf"/>
</dbReference>
<evidence type="ECO:0000256" key="14">
    <source>
        <dbReference type="ARBA" id="ARBA00058274"/>
    </source>
</evidence>
<proteinExistence type="inferred from homology"/>
<evidence type="ECO:0000256" key="5">
    <source>
        <dbReference type="ARBA" id="ARBA00022692"/>
    </source>
</evidence>
<evidence type="ECO:0000256" key="6">
    <source>
        <dbReference type="ARBA" id="ARBA00022729"/>
    </source>
</evidence>
<comment type="subcellular location">
    <subcellularLocation>
        <location evidence="2">Cell junction</location>
        <location evidence="2">Adherens junction</location>
    </subcellularLocation>
    <subcellularLocation>
        <location evidence="1">Cell membrane</location>
        <topology evidence="1">Single-pass type I membrane protein</topology>
    </subcellularLocation>
</comment>
<dbReference type="Proteomes" id="UP001221898">
    <property type="component" value="Unassembled WGS sequence"/>
</dbReference>
<dbReference type="EMBL" id="JAINUG010000016">
    <property type="protein sequence ID" value="KAJ8413436.1"/>
    <property type="molecule type" value="Genomic_DNA"/>
</dbReference>
<name>A0AAD7T4R5_9TELE</name>
<dbReference type="GO" id="GO:0002729">
    <property type="term" value="P:positive regulation of natural killer cell cytokine production"/>
    <property type="evidence" value="ECO:0007669"/>
    <property type="project" value="InterPro"/>
</dbReference>
<keyword evidence="13" id="KW-0325">Glycoprotein</keyword>
<dbReference type="SMART" id="SM00409">
    <property type="entry name" value="IG"/>
    <property type="match status" value="2"/>
</dbReference>
<evidence type="ECO:0000256" key="9">
    <source>
        <dbReference type="ARBA" id="ARBA00022949"/>
    </source>
</evidence>
<evidence type="ECO:0000256" key="12">
    <source>
        <dbReference type="ARBA" id="ARBA00023157"/>
    </source>
</evidence>
<accession>A0AAD7T4R5</accession>
<dbReference type="PANTHER" id="PTHR47011:SF1">
    <property type="entry name" value="CD226 ANTIGEN"/>
    <property type="match status" value="1"/>
</dbReference>
<evidence type="ECO:0000256" key="15">
    <source>
        <dbReference type="ARBA" id="ARBA00062858"/>
    </source>
</evidence>
<evidence type="ECO:0000256" key="3">
    <source>
        <dbReference type="ARBA" id="ARBA00007810"/>
    </source>
</evidence>
<evidence type="ECO:0000256" key="1">
    <source>
        <dbReference type="ARBA" id="ARBA00004251"/>
    </source>
</evidence>
<evidence type="ECO:0000313" key="19">
    <source>
        <dbReference type="EMBL" id="KAJ8413436.1"/>
    </source>
</evidence>
<dbReference type="FunFam" id="2.60.40.10:FF:000304">
    <property type="entry name" value="Nectin cell adhesion molecule 1"/>
    <property type="match status" value="1"/>
</dbReference>
<dbReference type="InterPro" id="IPR013106">
    <property type="entry name" value="Ig_V-set"/>
</dbReference>
<evidence type="ECO:0000256" key="4">
    <source>
        <dbReference type="ARBA" id="ARBA00022475"/>
    </source>
</evidence>
<evidence type="ECO:0000256" key="11">
    <source>
        <dbReference type="ARBA" id="ARBA00023136"/>
    </source>
</evidence>
<dbReference type="InterPro" id="IPR007110">
    <property type="entry name" value="Ig-like_dom"/>
</dbReference>
<keyword evidence="8" id="KW-0130">Cell adhesion</keyword>
<feature type="region of interest" description="Disordered" evidence="16">
    <location>
        <begin position="323"/>
        <end position="343"/>
    </location>
</feature>
<evidence type="ECO:0000256" key="13">
    <source>
        <dbReference type="ARBA" id="ARBA00023180"/>
    </source>
</evidence>
<keyword evidence="5 17" id="KW-0812">Transmembrane</keyword>
<evidence type="ECO:0000256" key="2">
    <source>
        <dbReference type="ARBA" id="ARBA00004536"/>
    </source>
</evidence>
<keyword evidence="10 17" id="KW-1133">Transmembrane helix</keyword>
<keyword evidence="4" id="KW-1003">Cell membrane</keyword>
<reference evidence="19" key="1">
    <citation type="journal article" date="2023" name="Science">
        <title>Genome structures resolve the early diversification of teleost fishes.</title>
        <authorList>
            <person name="Parey E."/>
            <person name="Louis A."/>
            <person name="Montfort J."/>
            <person name="Bouchez O."/>
            <person name="Roques C."/>
            <person name="Iampietro C."/>
            <person name="Lluch J."/>
            <person name="Castinel A."/>
            <person name="Donnadieu C."/>
            <person name="Desvignes T."/>
            <person name="Floi Bucao C."/>
            <person name="Jouanno E."/>
            <person name="Wen M."/>
            <person name="Mejri S."/>
            <person name="Dirks R."/>
            <person name="Jansen H."/>
            <person name="Henkel C."/>
            <person name="Chen W.J."/>
            <person name="Zahm M."/>
            <person name="Cabau C."/>
            <person name="Klopp C."/>
            <person name="Thompson A.W."/>
            <person name="Robinson-Rechavi M."/>
            <person name="Braasch I."/>
            <person name="Lecointre G."/>
            <person name="Bobe J."/>
            <person name="Postlethwait J.H."/>
            <person name="Berthelot C."/>
            <person name="Roest Crollius H."/>
            <person name="Guiguen Y."/>
        </authorList>
    </citation>
    <scope>NUCLEOTIDE SEQUENCE</scope>
    <source>
        <strain evidence="19">NC1722</strain>
    </source>
</reference>
<keyword evidence="11 17" id="KW-0472">Membrane</keyword>
<dbReference type="GO" id="GO:0002891">
    <property type="term" value="P:positive regulation of immunoglobulin mediated immune response"/>
    <property type="evidence" value="ECO:0007669"/>
    <property type="project" value="TreeGrafter"/>
</dbReference>
<dbReference type="PROSITE" id="PS50835">
    <property type="entry name" value="IG_LIKE"/>
    <property type="match status" value="1"/>
</dbReference>
<evidence type="ECO:0000256" key="8">
    <source>
        <dbReference type="ARBA" id="ARBA00022889"/>
    </source>
</evidence>
<dbReference type="AlphaFoldDB" id="A0AAD7T4R5"/>
<dbReference type="Gene3D" id="2.60.40.10">
    <property type="entry name" value="Immunoglobulins"/>
    <property type="match status" value="2"/>
</dbReference>
<comment type="similarity">
    <text evidence="3">Belongs to the nectin family.</text>
</comment>
<comment type="function">
    <text evidence="14">Cell adhesion molecule that promotes cell-cell contacts and plays important roles in the development of the nervous system. Acts by forming homophilic or heterophilic trans-dimers.</text>
</comment>
<evidence type="ECO:0000256" key="16">
    <source>
        <dbReference type="SAM" id="MobiDB-lite"/>
    </source>
</evidence>
<evidence type="ECO:0000259" key="18">
    <source>
        <dbReference type="PROSITE" id="PS50835"/>
    </source>
</evidence>